<sequence>MIETEFTAGNLHLAALENQGAGTVVIGLHGYLDNAESLRLLAPYLQSQRFIALDLAGHGRSSHRPIGMHYNQADYLQDLHALIEDQEWEQVILLGHSMGGILASLYAGLFPEKVKGVISLDACGPLTLEADTSQAQMREAILSRKKKQRNKLTLVNLDDAVKARCKVSDIPADHARAILERNLTQDAGGHCFWSSDPRLRTKSVLRLTEEQAENIMSAIVCPILFVGASSSFKTMDSVYDKRQSWFKNARFEQLTGGHHIHMEKTDEVGMLIRQFVEQM</sequence>
<keyword evidence="2" id="KW-0378">Hydrolase</keyword>
<dbReference type="Gene3D" id="3.40.50.1820">
    <property type="entry name" value="alpha/beta hydrolase"/>
    <property type="match status" value="1"/>
</dbReference>
<dbReference type="Proteomes" id="UP001170717">
    <property type="component" value="Unassembled WGS sequence"/>
</dbReference>
<dbReference type="SUPFAM" id="SSF53474">
    <property type="entry name" value="alpha/beta-Hydrolases"/>
    <property type="match status" value="1"/>
</dbReference>
<dbReference type="GO" id="GO:0016787">
    <property type="term" value="F:hydrolase activity"/>
    <property type="evidence" value="ECO:0007669"/>
    <property type="project" value="UniProtKB-KW"/>
</dbReference>
<dbReference type="GO" id="GO:0016020">
    <property type="term" value="C:membrane"/>
    <property type="evidence" value="ECO:0007669"/>
    <property type="project" value="TreeGrafter"/>
</dbReference>
<comment type="caution">
    <text evidence="2">The sequence shown here is derived from an EMBL/GenBank/DDBJ whole genome shotgun (WGS) entry which is preliminary data.</text>
</comment>
<dbReference type="PANTHER" id="PTHR43798:SF33">
    <property type="entry name" value="HYDROLASE, PUTATIVE (AFU_ORTHOLOGUE AFUA_2G14860)-RELATED"/>
    <property type="match status" value="1"/>
</dbReference>
<dbReference type="AlphaFoldDB" id="A0AAW7Z0V1"/>
<name>A0AAW7Z0V1_9ALTE</name>
<accession>A0AAW7Z0V1</accession>
<feature type="domain" description="AB hydrolase-1" evidence="1">
    <location>
        <begin position="24"/>
        <end position="264"/>
    </location>
</feature>
<dbReference type="Pfam" id="PF00561">
    <property type="entry name" value="Abhydrolase_1"/>
    <property type="match status" value="1"/>
</dbReference>
<evidence type="ECO:0000313" key="2">
    <source>
        <dbReference type="EMBL" id="MDO6577340.1"/>
    </source>
</evidence>
<organism evidence="2 3">
    <name type="scientific">Alteromonas stellipolaris</name>
    <dbReference type="NCBI Taxonomy" id="233316"/>
    <lineage>
        <taxon>Bacteria</taxon>
        <taxon>Pseudomonadati</taxon>
        <taxon>Pseudomonadota</taxon>
        <taxon>Gammaproteobacteria</taxon>
        <taxon>Alteromonadales</taxon>
        <taxon>Alteromonadaceae</taxon>
        <taxon>Alteromonas/Salinimonas group</taxon>
        <taxon>Alteromonas</taxon>
    </lineage>
</organism>
<gene>
    <name evidence="2" type="ORF">Q4527_08040</name>
</gene>
<dbReference type="InterPro" id="IPR029058">
    <property type="entry name" value="AB_hydrolase_fold"/>
</dbReference>
<dbReference type="PRINTS" id="PR00111">
    <property type="entry name" value="ABHYDROLASE"/>
</dbReference>
<evidence type="ECO:0000313" key="3">
    <source>
        <dbReference type="Proteomes" id="UP001170717"/>
    </source>
</evidence>
<dbReference type="InterPro" id="IPR050266">
    <property type="entry name" value="AB_hydrolase_sf"/>
</dbReference>
<reference evidence="2" key="1">
    <citation type="submission" date="2023-07" db="EMBL/GenBank/DDBJ databases">
        <title>Genome content predicts the carbon catabolic preferences of heterotrophic bacteria.</title>
        <authorList>
            <person name="Gralka M."/>
        </authorList>
    </citation>
    <scope>NUCLEOTIDE SEQUENCE</scope>
    <source>
        <strain evidence="2">F2M12</strain>
    </source>
</reference>
<dbReference type="InterPro" id="IPR000073">
    <property type="entry name" value="AB_hydrolase_1"/>
</dbReference>
<evidence type="ECO:0000259" key="1">
    <source>
        <dbReference type="Pfam" id="PF00561"/>
    </source>
</evidence>
<dbReference type="RefSeq" id="WP_303538334.1">
    <property type="nucleotide sequence ID" value="NZ_JAUOQI010000004.1"/>
</dbReference>
<proteinExistence type="predicted"/>
<dbReference type="PANTHER" id="PTHR43798">
    <property type="entry name" value="MONOACYLGLYCEROL LIPASE"/>
    <property type="match status" value="1"/>
</dbReference>
<protein>
    <submittedName>
        <fullName evidence="2">Alpha/beta hydrolase</fullName>
    </submittedName>
</protein>
<dbReference type="EMBL" id="JAUOQI010000004">
    <property type="protein sequence ID" value="MDO6577340.1"/>
    <property type="molecule type" value="Genomic_DNA"/>
</dbReference>